<reference evidence="1 2" key="1">
    <citation type="submission" date="2019-12" db="EMBL/GenBank/DDBJ databases">
        <title>Nitratireductor arenosus sp. nov., Isolated from sea sand, Jeju island, South Korea.</title>
        <authorList>
            <person name="Kim W."/>
        </authorList>
    </citation>
    <scope>NUCLEOTIDE SEQUENCE [LARGE SCALE GENOMIC DNA]</scope>
    <source>
        <strain evidence="1 2">CAU 1489</strain>
    </source>
</reference>
<keyword evidence="2" id="KW-1185">Reference proteome</keyword>
<accession>A0A844QPJ5</accession>
<comment type="caution">
    <text evidence="1">The sequence shown here is derived from an EMBL/GenBank/DDBJ whole genome shotgun (WGS) entry which is preliminary data.</text>
</comment>
<protein>
    <submittedName>
        <fullName evidence="1">Uncharacterized protein</fullName>
    </submittedName>
</protein>
<sequence length="57" mass="6401">MVYSPDAGTLPAKQTLRVSNDCPLDTPVKNAELYVIEAFPGKQLRVILTDPPERYLR</sequence>
<organism evidence="1 2">
    <name type="scientific">Nitratireductor arenosus</name>
    <dbReference type="NCBI Taxonomy" id="2682096"/>
    <lineage>
        <taxon>Bacteria</taxon>
        <taxon>Pseudomonadati</taxon>
        <taxon>Pseudomonadota</taxon>
        <taxon>Alphaproteobacteria</taxon>
        <taxon>Hyphomicrobiales</taxon>
        <taxon>Phyllobacteriaceae</taxon>
        <taxon>Nitratireductor</taxon>
    </lineage>
</organism>
<dbReference type="RefSeq" id="WP_156715731.1">
    <property type="nucleotide sequence ID" value="NZ_WPHG01000009.1"/>
</dbReference>
<dbReference type="EMBL" id="WPHG01000009">
    <property type="protein sequence ID" value="MVA99968.1"/>
    <property type="molecule type" value="Genomic_DNA"/>
</dbReference>
<dbReference type="AlphaFoldDB" id="A0A844QPJ5"/>
<evidence type="ECO:0000313" key="2">
    <source>
        <dbReference type="Proteomes" id="UP000463224"/>
    </source>
</evidence>
<gene>
    <name evidence="1" type="ORF">GN330_22195</name>
</gene>
<name>A0A844QPJ5_9HYPH</name>
<dbReference type="Proteomes" id="UP000463224">
    <property type="component" value="Unassembled WGS sequence"/>
</dbReference>
<evidence type="ECO:0000313" key="1">
    <source>
        <dbReference type="EMBL" id="MVA99968.1"/>
    </source>
</evidence>
<proteinExistence type="predicted"/>